<dbReference type="GO" id="GO:0016758">
    <property type="term" value="F:hexosyltransferase activity"/>
    <property type="evidence" value="ECO:0007669"/>
    <property type="project" value="InterPro"/>
</dbReference>
<dbReference type="PANTHER" id="PTHR21015:SF22">
    <property type="entry name" value="GLYCOSYLTRANSFERASE"/>
    <property type="match status" value="1"/>
</dbReference>
<dbReference type="EMBL" id="JAGSMN010001550">
    <property type="protein sequence ID" value="MBR7678540.1"/>
    <property type="molecule type" value="Genomic_DNA"/>
</dbReference>
<protein>
    <submittedName>
        <fullName evidence="4">Glycosyltransferase</fullName>
        <ecNumber evidence="4">2.4.-.-</ecNumber>
    </submittedName>
</protein>
<dbReference type="GO" id="GO:0005975">
    <property type="term" value="P:carbohydrate metabolic process"/>
    <property type="evidence" value="ECO:0007669"/>
    <property type="project" value="InterPro"/>
</dbReference>
<accession>A0A8T4J4W8</accession>
<evidence type="ECO:0000259" key="3">
    <source>
        <dbReference type="Pfam" id="PF03033"/>
    </source>
</evidence>
<proteinExistence type="predicted"/>
<name>A0A8T4J4W8_9ACTN</name>
<dbReference type="SUPFAM" id="SSF53756">
    <property type="entry name" value="UDP-Glycosyltransferase/glycogen phosphorylase"/>
    <property type="match status" value="1"/>
</dbReference>
<keyword evidence="1 4" id="KW-0328">Glycosyltransferase</keyword>
<dbReference type="AlphaFoldDB" id="A0A8T4J4W8"/>
<keyword evidence="5" id="KW-1185">Reference proteome</keyword>
<dbReference type="Gene3D" id="3.40.50.2000">
    <property type="entry name" value="Glycogen Phosphorylase B"/>
    <property type="match status" value="1"/>
</dbReference>
<dbReference type="InterPro" id="IPR004276">
    <property type="entry name" value="GlycoTrans_28_N"/>
</dbReference>
<feature type="non-terminal residue" evidence="4">
    <location>
        <position position="1"/>
    </location>
</feature>
<dbReference type="PANTHER" id="PTHR21015">
    <property type="entry name" value="UDP-N-ACETYLGLUCOSAMINE--N-ACETYLMURAMYL-(PENTAPEPTIDE) PYROPHOSPHORYL-UNDECAPRENOL N-ACETYLGLUCOSAMINE TRANSFERASE 1"/>
    <property type="match status" value="1"/>
</dbReference>
<reference evidence="4" key="1">
    <citation type="submission" date="2021-04" db="EMBL/GenBank/DDBJ databases">
        <title>Sequencing of actinobacteria type strains.</title>
        <authorList>
            <person name="Nguyen G.-S."/>
            <person name="Wentzel A."/>
        </authorList>
    </citation>
    <scope>NUCLEOTIDE SEQUENCE</scope>
    <source>
        <strain evidence="4">DSM 42095</strain>
    </source>
</reference>
<evidence type="ECO:0000256" key="2">
    <source>
        <dbReference type="ARBA" id="ARBA00022679"/>
    </source>
</evidence>
<keyword evidence="2 4" id="KW-0808">Transferase</keyword>
<dbReference type="Proteomes" id="UP000675554">
    <property type="component" value="Unassembled WGS sequence"/>
</dbReference>
<dbReference type="Pfam" id="PF03033">
    <property type="entry name" value="Glyco_transf_28"/>
    <property type="match status" value="1"/>
</dbReference>
<organism evidence="4 5">
    <name type="scientific">Streptomyces daliensis</name>
    <dbReference type="NCBI Taxonomy" id="299421"/>
    <lineage>
        <taxon>Bacteria</taxon>
        <taxon>Bacillati</taxon>
        <taxon>Actinomycetota</taxon>
        <taxon>Actinomycetes</taxon>
        <taxon>Kitasatosporales</taxon>
        <taxon>Streptomycetaceae</taxon>
        <taxon>Streptomyces</taxon>
    </lineage>
</organism>
<dbReference type="EC" id="2.4.-.-" evidence="4"/>
<evidence type="ECO:0000313" key="4">
    <source>
        <dbReference type="EMBL" id="MBR7678540.1"/>
    </source>
</evidence>
<evidence type="ECO:0000313" key="5">
    <source>
        <dbReference type="Proteomes" id="UP000675554"/>
    </source>
</evidence>
<dbReference type="GO" id="GO:1901137">
    <property type="term" value="P:carbohydrate derivative biosynthetic process"/>
    <property type="evidence" value="ECO:0007669"/>
    <property type="project" value="UniProtKB-ARBA"/>
</dbReference>
<feature type="domain" description="Glycosyltransferase family 28 N-terminal" evidence="3">
    <location>
        <begin position="17"/>
        <end position="81"/>
    </location>
</feature>
<sequence>VPRRRPGTVISSGVGLRGTIKATEQVLERTKADCVVGFGGYVALPAYLAAKRLGVPIVVHEANARPGLANKIGSRYTRHVAVS</sequence>
<evidence type="ECO:0000256" key="1">
    <source>
        <dbReference type="ARBA" id="ARBA00022676"/>
    </source>
</evidence>
<gene>
    <name evidence="4" type="ORF">KDA82_37375</name>
</gene>
<comment type="caution">
    <text evidence="4">The sequence shown here is derived from an EMBL/GenBank/DDBJ whole genome shotgun (WGS) entry which is preliminary data.</text>
</comment>
<feature type="non-terminal residue" evidence="4">
    <location>
        <position position="83"/>
    </location>
</feature>